<proteinExistence type="predicted"/>
<dbReference type="GO" id="GO:0009279">
    <property type="term" value="C:cell outer membrane"/>
    <property type="evidence" value="ECO:0007669"/>
    <property type="project" value="UniProtKB-SubCell"/>
</dbReference>
<dbReference type="InterPro" id="IPR003423">
    <property type="entry name" value="OMP_efflux"/>
</dbReference>
<feature type="region of interest" description="Disordered" evidence="8">
    <location>
        <begin position="1"/>
        <end position="35"/>
    </location>
</feature>
<keyword evidence="7" id="KW-0175">Coiled coil</keyword>
<evidence type="ECO:0000256" key="6">
    <source>
        <dbReference type="ARBA" id="ARBA00023237"/>
    </source>
</evidence>
<keyword evidence="3" id="KW-1134">Transmembrane beta strand</keyword>
<dbReference type="GO" id="GO:0015562">
    <property type="term" value="F:efflux transmembrane transporter activity"/>
    <property type="evidence" value="ECO:0007669"/>
    <property type="project" value="InterPro"/>
</dbReference>
<dbReference type="EMBL" id="CABN01000152">
    <property type="protein sequence ID" value="CBI00602.1"/>
    <property type="molecule type" value="Genomic_DNA"/>
</dbReference>
<reference evidence="9" key="1">
    <citation type="submission" date="2009-10" db="EMBL/GenBank/DDBJ databases">
        <title>Diversity of trophic interactions inside an arsenic-rich microbial ecosystem.</title>
        <authorList>
            <person name="Bertin P.N."/>
            <person name="Heinrich-Salmeron A."/>
            <person name="Pelletier E."/>
            <person name="Goulhen-Chollet F."/>
            <person name="Arsene-Ploetze F."/>
            <person name="Gallien S."/>
            <person name="Calteau A."/>
            <person name="Vallenet D."/>
            <person name="Casiot C."/>
            <person name="Chane-Woon-Ming B."/>
            <person name="Giloteaux L."/>
            <person name="Barakat M."/>
            <person name="Bonnefoy V."/>
            <person name="Bruneel O."/>
            <person name="Chandler M."/>
            <person name="Cleiss J."/>
            <person name="Duran R."/>
            <person name="Elbaz-Poulichet F."/>
            <person name="Fonknechten N."/>
            <person name="Lauga B."/>
            <person name="Mornico D."/>
            <person name="Ortet P."/>
            <person name="Schaeffer C."/>
            <person name="Siguier P."/>
            <person name="Alexander Thil Smith A."/>
            <person name="Van Dorsselaer A."/>
            <person name="Weissenbach J."/>
            <person name="Medigue C."/>
            <person name="Le Paslier D."/>
        </authorList>
    </citation>
    <scope>NUCLEOTIDE SEQUENCE</scope>
</reference>
<comment type="caution">
    <text evidence="9">The sequence shown here is derived from an EMBL/GenBank/DDBJ whole genome shotgun (WGS) entry which is preliminary data.</text>
</comment>
<feature type="compositionally biased region" description="Polar residues" evidence="8">
    <location>
        <begin position="1"/>
        <end position="11"/>
    </location>
</feature>
<keyword evidence="5" id="KW-0472">Membrane</keyword>
<evidence type="ECO:0000256" key="7">
    <source>
        <dbReference type="SAM" id="Coils"/>
    </source>
</evidence>
<dbReference type="Gene3D" id="1.20.1600.10">
    <property type="entry name" value="Outer membrane efflux proteins (OEP)"/>
    <property type="match status" value="1"/>
</dbReference>
<evidence type="ECO:0000256" key="5">
    <source>
        <dbReference type="ARBA" id="ARBA00023136"/>
    </source>
</evidence>
<protein>
    <submittedName>
        <fullName evidence="9">Putative Outer membrane efflux protein</fullName>
    </submittedName>
</protein>
<accession>E6Q093</accession>
<evidence type="ECO:0000256" key="8">
    <source>
        <dbReference type="SAM" id="MobiDB-lite"/>
    </source>
</evidence>
<dbReference type="SUPFAM" id="SSF56954">
    <property type="entry name" value="Outer membrane efflux proteins (OEP)"/>
    <property type="match status" value="1"/>
</dbReference>
<dbReference type="Pfam" id="PF02321">
    <property type="entry name" value="OEP"/>
    <property type="match status" value="2"/>
</dbReference>
<evidence type="ECO:0000313" key="9">
    <source>
        <dbReference type="EMBL" id="CBI00602.1"/>
    </source>
</evidence>
<evidence type="ECO:0000256" key="1">
    <source>
        <dbReference type="ARBA" id="ARBA00004442"/>
    </source>
</evidence>
<keyword evidence="4" id="KW-0812">Transmembrane</keyword>
<dbReference type="GO" id="GO:1990281">
    <property type="term" value="C:efflux pump complex"/>
    <property type="evidence" value="ECO:0007669"/>
    <property type="project" value="TreeGrafter"/>
</dbReference>
<dbReference type="PANTHER" id="PTHR30026">
    <property type="entry name" value="OUTER MEMBRANE PROTEIN TOLC"/>
    <property type="match status" value="1"/>
</dbReference>
<evidence type="ECO:0000256" key="2">
    <source>
        <dbReference type="ARBA" id="ARBA00022448"/>
    </source>
</evidence>
<evidence type="ECO:0000256" key="4">
    <source>
        <dbReference type="ARBA" id="ARBA00022692"/>
    </source>
</evidence>
<name>E6Q093_9ZZZZ</name>
<dbReference type="GO" id="GO:0015288">
    <property type="term" value="F:porin activity"/>
    <property type="evidence" value="ECO:0007669"/>
    <property type="project" value="TreeGrafter"/>
</dbReference>
<keyword evidence="6" id="KW-0998">Cell outer membrane</keyword>
<gene>
    <name evidence="9" type="ORF">CARN3_0147</name>
</gene>
<comment type="subcellular location">
    <subcellularLocation>
        <location evidence="1">Cell outer membrane</location>
    </subcellularLocation>
</comment>
<dbReference type="PANTHER" id="PTHR30026:SF20">
    <property type="entry name" value="OUTER MEMBRANE PROTEIN TOLC"/>
    <property type="match status" value="1"/>
</dbReference>
<dbReference type="AlphaFoldDB" id="E6Q093"/>
<sequence>MSSLLFGQGSQPGPPMLAGPTAADFRGSAPSGQVSAQPVEMTLEDAVTRGLKNNLGMLLSNTQSATARGERLQQLQALLPNVDASATEALMQVDLAAEGLRIPGFPTIIGPFGYTDLRANLNWTVVSLSSLHNYLATRHNFQSLKLTAEDAKQMVILTVGNAYLVVVADQARVDAVAAQVATAKISLDQATARHDAGTAPKLDGLRAQVDYQNQQQLLIVAQNQLEKDKLVLARCIGLPLDQKFDLVDKTPYAAFDQPDVQSEIRQALANRKDRQASAEQTAALTEQRKAATADRLPTVKVSADYGDIGVNVRHSHGTGDASGTLTIPIFKEAQFRGEAQIAQSQLDQQKARQSDLDAQIEADIRDALLDIAAAEKQVEVSRSNVDLAREELSEAQQRYAAGVSDNLAVSEAQQSMAQADGTAADLSSTT</sequence>
<feature type="coiled-coil region" evidence="7">
    <location>
        <begin position="371"/>
        <end position="398"/>
    </location>
</feature>
<dbReference type="InterPro" id="IPR051906">
    <property type="entry name" value="TolC-like"/>
</dbReference>
<keyword evidence="2" id="KW-0813">Transport</keyword>
<evidence type="ECO:0000256" key="3">
    <source>
        <dbReference type="ARBA" id="ARBA00022452"/>
    </source>
</evidence>
<organism evidence="9">
    <name type="scientific">mine drainage metagenome</name>
    <dbReference type="NCBI Taxonomy" id="410659"/>
    <lineage>
        <taxon>unclassified sequences</taxon>
        <taxon>metagenomes</taxon>
        <taxon>ecological metagenomes</taxon>
    </lineage>
</organism>